<feature type="transmembrane region" description="Helical" evidence="7">
    <location>
        <begin position="183"/>
        <end position="205"/>
    </location>
</feature>
<keyword evidence="2 7" id="KW-0812">Transmembrane</keyword>
<feature type="compositionally biased region" description="Polar residues" evidence="6">
    <location>
        <begin position="286"/>
        <end position="296"/>
    </location>
</feature>
<proteinExistence type="inferred from homology"/>
<evidence type="ECO:0000256" key="7">
    <source>
        <dbReference type="SAM" id="Phobius"/>
    </source>
</evidence>
<comment type="similarity">
    <text evidence="5">Belongs to the SAT4 family.</text>
</comment>
<dbReference type="EMBL" id="ML978237">
    <property type="protein sequence ID" value="KAF2026756.1"/>
    <property type="molecule type" value="Genomic_DNA"/>
</dbReference>
<feature type="transmembrane region" description="Helical" evidence="7">
    <location>
        <begin position="217"/>
        <end position="240"/>
    </location>
</feature>
<evidence type="ECO:0000256" key="4">
    <source>
        <dbReference type="ARBA" id="ARBA00023136"/>
    </source>
</evidence>
<feature type="transmembrane region" description="Helical" evidence="7">
    <location>
        <begin position="91"/>
        <end position="112"/>
    </location>
</feature>
<gene>
    <name evidence="9" type="ORF">EK21DRAFT_103018</name>
</gene>
<feature type="domain" description="Rhodopsin" evidence="8">
    <location>
        <begin position="30"/>
        <end position="278"/>
    </location>
</feature>
<dbReference type="PANTHER" id="PTHR33048">
    <property type="entry name" value="PTH11-LIKE INTEGRAL MEMBRANE PROTEIN (AFU_ORTHOLOGUE AFUA_5G11245)"/>
    <property type="match status" value="1"/>
</dbReference>
<sequence>MSTYQEIISEKRFVQIAYAMVILASVFCLARLTIQIWKRKKMEMPDYLIYFAFICFLTMSICYFMIVPKIYKIGRVSLGLIEPWPTMLEDIIHYIRMMFVTTTLFWIALWSVKLSLLALYKKLMEGLPRVYMRLWWALFIFCLVSLAGCVVSYLTSCPDFAASLSKGECSGPRSVRGQLASLYTSYSVDILSDFMIMAFPIKLVWNLQMARGQKIGIIALFGSGFVCIAFATIRVIQIGMKTGGNTSPSPTWLALWTIIESAIAICIGCCPAFAVLYRTTRATQASYNSSGTNDTMSSPTSSSPSTRAPSIAPSYKRSHSSPNHTHSLGTFSLKSAIKKPFQGWSKELLRARDDDDDDYNFASGLRRGCEPGNYRNDC</sequence>
<feature type="region of interest" description="Disordered" evidence="6">
    <location>
        <begin position="286"/>
        <end position="324"/>
    </location>
</feature>
<protein>
    <recommendedName>
        <fullName evidence="8">Rhodopsin domain-containing protein</fullName>
    </recommendedName>
</protein>
<reference evidence="9" key="1">
    <citation type="journal article" date="2020" name="Stud. Mycol.">
        <title>101 Dothideomycetes genomes: a test case for predicting lifestyles and emergence of pathogens.</title>
        <authorList>
            <person name="Haridas S."/>
            <person name="Albert R."/>
            <person name="Binder M."/>
            <person name="Bloem J."/>
            <person name="Labutti K."/>
            <person name="Salamov A."/>
            <person name="Andreopoulos B."/>
            <person name="Baker S."/>
            <person name="Barry K."/>
            <person name="Bills G."/>
            <person name="Bluhm B."/>
            <person name="Cannon C."/>
            <person name="Castanera R."/>
            <person name="Culley D."/>
            <person name="Daum C."/>
            <person name="Ezra D."/>
            <person name="Gonzalez J."/>
            <person name="Henrissat B."/>
            <person name="Kuo A."/>
            <person name="Liang C."/>
            <person name="Lipzen A."/>
            <person name="Lutzoni F."/>
            <person name="Magnuson J."/>
            <person name="Mondo S."/>
            <person name="Nolan M."/>
            <person name="Ohm R."/>
            <person name="Pangilinan J."/>
            <person name="Park H.-J."/>
            <person name="Ramirez L."/>
            <person name="Alfaro M."/>
            <person name="Sun H."/>
            <person name="Tritt A."/>
            <person name="Yoshinaga Y."/>
            <person name="Zwiers L.-H."/>
            <person name="Turgeon B."/>
            <person name="Goodwin S."/>
            <person name="Spatafora J."/>
            <person name="Crous P."/>
            <person name="Grigoriev I."/>
        </authorList>
    </citation>
    <scope>NUCLEOTIDE SEQUENCE</scope>
    <source>
        <strain evidence="9">CBS 110217</strain>
    </source>
</reference>
<feature type="transmembrane region" description="Helical" evidence="7">
    <location>
        <begin position="16"/>
        <end position="37"/>
    </location>
</feature>
<evidence type="ECO:0000256" key="1">
    <source>
        <dbReference type="ARBA" id="ARBA00004141"/>
    </source>
</evidence>
<dbReference type="AlphaFoldDB" id="A0A9P4H2J5"/>
<dbReference type="Proteomes" id="UP000799777">
    <property type="component" value="Unassembled WGS sequence"/>
</dbReference>
<comment type="subcellular location">
    <subcellularLocation>
        <location evidence="1">Membrane</location>
        <topology evidence="1">Multi-pass membrane protein</topology>
    </subcellularLocation>
</comment>
<evidence type="ECO:0000256" key="5">
    <source>
        <dbReference type="ARBA" id="ARBA00038359"/>
    </source>
</evidence>
<evidence type="ECO:0000259" key="8">
    <source>
        <dbReference type="Pfam" id="PF20684"/>
    </source>
</evidence>
<keyword evidence="4 7" id="KW-0472">Membrane</keyword>
<dbReference type="InterPro" id="IPR052337">
    <property type="entry name" value="SAT4-like"/>
</dbReference>
<evidence type="ECO:0000256" key="6">
    <source>
        <dbReference type="SAM" id="MobiDB-lite"/>
    </source>
</evidence>
<dbReference type="PANTHER" id="PTHR33048:SF146">
    <property type="entry name" value="INTEGRAL MEMBRANE PROTEIN"/>
    <property type="match status" value="1"/>
</dbReference>
<evidence type="ECO:0000256" key="2">
    <source>
        <dbReference type="ARBA" id="ARBA00022692"/>
    </source>
</evidence>
<accession>A0A9P4H2J5</accession>
<evidence type="ECO:0000256" key="3">
    <source>
        <dbReference type="ARBA" id="ARBA00022989"/>
    </source>
</evidence>
<evidence type="ECO:0000313" key="10">
    <source>
        <dbReference type="Proteomes" id="UP000799777"/>
    </source>
</evidence>
<dbReference type="OrthoDB" id="444631at2759"/>
<feature type="compositionally biased region" description="Low complexity" evidence="6">
    <location>
        <begin position="297"/>
        <end position="314"/>
    </location>
</feature>
<keyword evidence="10" id="KW-1185">Reference proteome</keyword>
<dbReference type="InterPro" id="IPR049326">
    <property type="entry name" value="Rhodopsin_dom_fungi"/>
</dbReference>
<organism evidence="9 10">
    <name type="scientific">Setomelanomma holmii</name>
    <dbReference type="NCBI Taxonomy" id="210430"/>
    <lineage>
        <taxon>Eukaryota</taxon>
        <taxon>Fungi</taxon>
        <taxon>Dikarya</taxon>
        <taxon>Ascomycota</taxon>
        <taxon>Pezizomycotina</taxon>
        <taxon>Dothideomycetes</taxon>
        <taxon>Pleosporomycetidae</taxon>
        <taxon>Pleosporales</taxon>
        <taxon>Pleosporineae</taxon>
        <taxon>Phaeosphaeriaceae</taxon>
        <taxon>Setomelanomma</taxon>
    </lineage>
</organism>
<evidence type="ECO:0000313" key="9">
    <source>
        <dbReference type="EMBL" id="KAF2026756.1"/>
    </source>
</evidence>
<feature type="transmembrane region" description="Helical" evidence="7">
    <location>
        <begin position="252"/>
        <end position="277"/>
    </location>
</feature>
<keyword evidence="3 7" id="KW-1133">Transmembrane helix</keyword>
<feature type="transmembrane region" description="Helical" evidence="7">
    <location>
        <begin position="49"/>
        <end position="71"/>
    </location>
</feature>
<name>A0A9P4H2J5_9PLEO</name>
<dbReference type="Pfam" id="PF20684">
    <property type="entry name" value="Fung_rhodopsin"/>
    <property type="match status" value="1"/>
</dbReference>
<comment type="caution">
    <text evidence="9">The sequence shown here is derived from an EMBL/GenBank/DDBJ whole genome shotgun (WGS) entry which is preliminary data.</text>
</comment>
<feature type="transmembrane region" description="Helical" evidence="7">
    <location>
        <begin position="133"/>
        <end position="154"/>
    </location>
</feature>
<dbReference type="GO" id="GO:0016020">
    <property type="term" value="C:membrane"/>
    <property type="evidence" value="ECO:0007669"/>
    <property type="project" value="UniProtKB-SubCell"/>
</dbReference>